<evidence type="ECO:0000256" key="4">
    <source>
        <dbReference type="ARBA" id="ARBA00022679"/>
    </source>
</evidence>
<evidence type="ECO:0000256" key="10">
    <source>
        <dbReference type="ARBA" id="ARBA00040345"/>
    </source>
</evidence>
<evidence type="ECO:0000256" key="11">
    <source>
        <dbReference type="SAM" id="Phobius"/>
    </source>
</evidence>
<keyword evidence="3" id="KW-0328">Glycosyltransferase</keyword>
<dbReference type="STRING" id="1221500.ABE65_002115"/>
<comment type="subcellular location">
    <subcellularLocation>
        <location evidence="1">Cell membrane</location>
    </subcellularLocation>
</comment>
<feature type="domain" description="Glycosyltransferase 2-like" evidence="12">
    <location>
        <begin position="37"/>
        <end position="175"/>
    </location>
</feature>
<dbReference type="GO" id="GO:0016117">
    <property type="term" value="P:carotenoid biosynthetic process"/>
    <property type="evidence" value="ECO:0007669"/>
    <property type="project" value="UniProtKB-KW"/>
</dbReference>
<keyword evidence="11" id="KW-1133">Transmembrane helix</keyword>
<evidence type="ECO:0000256" key="3">
    <source>
        <dbReference type="ARBA" id="ARBA00022676"/>
    </source>
</evidence>
<reference evidence="13 14" key="1">
    <citation type="submission" date="2016-04" db="EMBL/GenBank/DDBJ databases">
        <title>Complete genome sequence of Fictibacillus phosphorivorans G25-29, a strain toxic to nematodes.</title>
        <authorList>
            <person name="Zheng Z."/>
        </authorList>
    </citation>
    <scope>NUCLEOTIDE SEQUENCE [LARGE SCALE GENOMIC DNA]</scope>
    <source>
        <strain evidence="13 14">G25-29</strain>
    </source>
</reference>
<feature type="transmembrane region" description="Helical" evidence="11">
    <location>
        <begin position="326"/>
        <end position="348"/>
    </location>
</feature>
<proteinExistence type="inferred from homology"/>
<keyword evidence="5" id="KW-0125">Carotenoid biosynthesis</keyword>
<dbReference type="InterPro" id="IPR029044">
    <property type="entry name" value="Nucleotide-diphossugar_trans"/>
</dbReference>
<comment type="function">
    <text evidence="7">Catalyzes the glycosylation of 4,4'-diaponeurosporenoate, i.e. the esterification of glucose at the C1'' position with the carboxyl group of 4,4'-diaponeurosporenic acid, to form glycosyl-4,4'-diaponeurosporenoate. This is a step in the biosynthesis of staphyloxanthin, an orange pigment present in most staphylococci strains.</text>
</comment>
<evidence type="ECO:0000256" key="5">
    <source>
        <dbReference type="ARBA" id="ARBA00022746"/>
    </source>
</evidence>
<keyword evidence="2" id="KW-1003">Cell membrane</keyword>
<organism evidence="13 14">
    <name type="scientific">Fictibacillus phosphorivorans</name>
    <dbReference type="NCBI Taxonomy" id="1221500"/>
    <lineage>
        <taxon>Bacteria</taxon>
        <taxon>Bacillati</taxon>
        <taxon>Bacillota</taxon>
        <taxon>Bacilli</taxon>
        <taxon>Bacillales</taxon>
        <taxon>Fictibacillaceae</taxon>
        <taxon>Fictibacillus</taxon>
    </lineage>
</organism>
<dbReference type="KEGG" id="fpn:ABE65_002115"/>
<evidence type="ECO:0000256" key="8">
    <source>
        <dbReference type="ARBA" id="ARBA00037904"/>
    </source>
</evidence>
<name>A0A160IJ40_9BACL</name>
<accession>A0A160IJ40</accession>
<dbReference type="RefSeq" id="WP_066390996.1">
    <property type="nucleotide sequence ID" value="NZ_CP015378.1"/>
</dbReference>
<evidence type="ECO:0000256" key="1">
    <source>
        <dbReference type="ARBA" id="ARBA00004236"/>
    </source>
</evidence>
<evidence type="ECO:0000256" key="9">
    <source>
        <dbReference type="ARBA" id="ARBA00038120"/>
    </source>
</evidence>
<dbReference type="Gene3D" id="3.90.550.10">
    <property type="entry name" value="Spore Coat Polysaccharide Biosynthesis Protein SpsA, Chain A"/>
    <property type="match status" value="1"/>
</dbReference>
<evidence type="ECO:0000256" key="6">
    <source>
        <dbReference type="ARBA" id="ARBA00023136"/>
    </source>
</evidence>
<dbReference type="EMBL" id="CP015378">
    <property type="protein sequence ID" value="ANC75696.1"/>
    <property type="molecule type" value="Genomic_DNA"/>
</dbReference>
<dbReference type="GO" id="GO:0016757">
    <property type="term" value="F:glycosyltransferase activity"/>
    <property type="evidence" value="ECO:0007669"/>
    <property type="project" value="UniProtKB-KW"/>
</dbReference>
<keyword evidence="6 11" id="KW-0472">Membrane</keyword>
<dbReference type="CDD" id="cd00761">
    <property type="entry name" value="Glyco_tranf_GTA_type"/>
    <property type="match status" value="1"/>
</dbReference>
<comment type="similarity">
    <text evidence="9">Belongs to the glycosyltransferase 2 family. CrtQ subfamily.</text>
</comment>
<comment type="pathway">
    <text evidence="8">Carotenoid biosynthesis; staphyloxanthin biosynthesis; staphyloxanthin from farnesyl diphosphate: step 4/5.</text>
</comment>
<dbReference type="GO" id="GO:0005886">
    <property type="term" value="C:plasma membrane"/>
    <property type="evidence" value="ECO:0007669"/>
    <property type="project" value="UniProtKB-SubCell"/>
</dbReference>
<feature type="transmembrane region" description="Helical" evidence="11">
    <location>
        <begin position="296"/>
        <end position="314"/>
    </location>
</feature>
<sequence length="367" mass="41369">MFSTLLYLSIMWLCGWFMLWNIRTLNAKGPHEPHSVSVIIPARNEEANLKNLLPTLSNQSIKLHEVIVVNDDSEDRTEEVAREFGVTVVKPERLPAGWLGKPWACWNGAKHATGSLLLFLDADLEIERDGIERLCAEWERSGGLISVQPFHQMKSTGEKLSSLFNIIVMAAMQCFTLFRNKPAGAFGPCLMIDRKTYTEIGGHEGIRHQVLEHMEMGRVALNQDVNVTCFSGYKAVYFRMYAEGLSALFSGWCKSFALGSAKTPLMPLVLTVAWITGGISLAIQLPFLMVQDISEIVIWGTFYLLYAVQIKTLMRRIGTDTFLSALSHPVHFLFFSVVYIWSFILSVIKKEVKWKGREISVSEKGDV</sequence>
<dbReference type="SUPFAM" id="SSF53448">
    <property type="entry name" value="Nucleotide-diphospho-sugar transferases"/>
    <property type="match status" value="1"/>
</dbReference>
<dbReference type="PANTHER" id="PTHR43646:SF2">
    <property type="entry name" value="GLYCOSYLTRANSFERASE 2-LIKE DOMAIN-CONTAINING PROTEIN"/>
    <property type="match status" value="1"/>
</dbReference>
<evidence type="ECO:0000256" key="2">
    <source>
        <dbReference type="ARBA" id="ARBA00022475"/>
    </source>
</evidence>
<feature type="transmembrane region" description="Helical" evidence="11">
    <location>
        <begin position="265"/>
        <end position="289"/>
    </location>
</feature>
<dbReference type="Pfam" id="PF00535">
    <property type="entry name" value="Glycos_transf_2"/>
    <property type="match status" value="1"/>
</dbReference>
<keyword evidence="11" id="KW-0812">Transmembrane</keyword>
<gene>
    <name evidence="13" type="ORF">ABE65_002115</name>
</gene>
<evidence type="ECO:0000259" key="12">
    <source>
        <dbReference type="Pfam" id="PF00535"/>
    </source>
</evidence>
<dbReference type="AlphaFoldDB" id="A0A160IJ40"/>
<dbReference type="PANTHER" id="PTHR43646">
    <property type="entry name" value="GLYCOSYLTRANSFERASE"/>
    <property type="match status" value="1"/>
</dbReference>
<keyword evidence="14" id="KW-1185">Reference proteome</keyword>
<evidence type="ECO:0000313" key="14">
    <source>
        <dbReference type="Proteomes" id="UP000076623"/>
    </source>
</evidence>
<evidence type="ECO:0000313" key="13">
    <source>
        <dbReference type="EMBL" id="ANC75696.1"/>
    </source>
</evidence>
<keyword evidence="4" id="KW-0808">Transferase</keyword>
<dbReference type="InterPro" id="IPR001173">
    <property type="entry name" value="Glyco_trans_2-like"/>
</dbReference>
<protein>
    <recommendedName>
        <fullName evidence="10">4,4'-diaponeurosporenoate glycosyltransferase</fullName>
    </recommendedName>
</protein>
<dbReference type="Proteomes" id="UP000076623">
    <property type="component" value="Chromosome"/>
</dbReference>
<evidence type="ECO:0000256" key="7">
    <source>
        <dbReference type="ARBA" id="ARBA00037281"/>
    </source>
</evidence>